<comment type="caution">
    <text evidence="1">The sequence shown here is derived from an EMBL/GenBank/DDBJ whole genome shotgun (WGS) entry which is preliminary data.</text>
</comment>
<dbReference type="EMBL" id="JNBS01000315">
    <property type="protein sequence ID" value="OQS06716.1"/>
    <property type="molecule type" value="Genomic_DNA"/>
</dbReference>
<dbReference type="AlphaFoldDB" id="A0A1W0A8V8"/>
<gene>
    <name evidence="1" type="ORF">THRCLA_20303</name>
</gene>
<evidence type="ECO:0000313" key="2">
    <source>
        <dbReference type="Proteomes" id="UP000243217"/>
    </source>
</evidence>
<evidence type="ECO:0000313" key="1">
    <source>
        <dbReference type="EMBL" id="OQS06716.1"/>
    </source>
</evidence>
<protein>
    <submittedName>
        <fullName evidence="1">Uncharacterized protein</fullName>
    </submittedName>
</protein>
<accession>A0A1W0A8V8</accession>
<name>A0A1W0A8V8_9STRA</name>
<sequence length="258" mass="28978">MVYIKLIDVFINQLTMTLLELHTYAQQSQIASSSNGIVLVNCHVHLPIPGSATDISILCTGGPSVWLEIETHHQVSTVTTFSQYEVHLDTMNFQDHHDVLMKVELMPAESEKLLQFLVECTATYINAETGKSEAIRSIVVIQRPHLVTEVETKTPKSLHESHRISAARAIYMAHKWTRSGLQDTAKSVLVGVSNQLKNSLSRLDKDNAAKTLHLIEDLNSVKLKSTYKKVYKTSLYKAAAFDETKPHHFEEYLRPVGA</sequence>
<reference evidence="1 2" key="1">
    <citation type="journal article" date="2014" name="Genome Biol. Evol.">
        <title>The secreted proteins of Achlya hypogyna and Thraustotheca clavata identify the ancestral oomycete secretome and reveal gene acquisitions by horizontal gene transfer.</title>
        <authorList>
            <person name="Misner I."/>
            <person name="Blouin N."/>
            <person name="Leonard G."/>
            <person name="Richards T.A."/>
            <person name="Lane C.E."/>
        </authorList>
    </citation>
    <scope>NUCLEOTIDE SEQUENCE [LARGE SCALE GENOMIC DNA]</scope>
    <source>
        <strain evidence="1 2">ATCC 34112</strain>
    </source>
</reference>
<dbReference type="Proteomes" id="UP000243217">
    <property type="component" value="Unassembled WGS sequence"/>
</dbReference>
<keyword evidence="2" id="KW-1185">Reference proteome</keyword>
<dbReference type="OrthoDB" id="10514920at2759"/>
<proteinExistence type="predicted"/>
<organism evidence="1 2">
    <name type="scientific">Thraustotheca clavata</name>
    <dbReference type="NCBI Taxonomy" id="74557"/>
    <lineage>
        <taxon>Eukaryota</taxon>
        <taxon>Sar</taxon>
        <taxon>Stramenopiles</taxon>
        <taxon>Oomycota</taxon>
        <taxon>Saprolegniomycetes</taxon>
        <taxon>Saprolegniales</taxon>
        <taxon>Achlyaceae</taxon>
        <taxon>Thraustotheca</taxon>
    </lineage>
</organism>